<organism evidence="1 2">
    <name type="scientific">Candidatus Methanogaster sp</name>
    <dbReference type="NCBI Taxonomy" id="3386292"/>
    <lineage>
        <taxon>Archaea</taxon>
        <taxon>Methanobacteriati</taxon>
        <taxon>Methanobacteriota</taxon>
        <taxon>Stenosarchaea group</taxon>
        <taxon>Methanomicrobia</taxon>
        <taxon>Methanosarcinales</taxon>
        <taxon>ANME-2 cluster</taxon>
        <taxon>Candidatus Methanogasteraceae</taxon>
        <taxon>Candidatus Methanogaster</taxon>
    </lineage>
</organism>
<name>A0AC61L676_9EURY</name>
<accession>A0AC61L676</accession>
<protein>
    <submittedName>
        <fullName evidence="1">Uncharacterized protein</fullName>
    </submittedName>
</protein>
<dbReference type="Proteomes" id="UP000248329">
    <property type="component" value="Unassembled WGS sequence"/>
</dbReference>
<evidence type="ECO:0000313" key="2">
    <source>
        <dbReference type="Proteomes" id="UP000248329"/>
    </source>
</evidence>
<gene>
    <name evidence="1" type="ORF">C4B59_01155</name>
</gene>
<reference evidence="1" key="1">
    <citation type="submission" date="2018-01" db="EMBL/GenBank/DDBJ databases">
        <authorList>
            <person name="Krukenberg V."/>
        </authorList>
    </citation>
    <scope>NUCLEOTIDE SEQUENCE</scope>
    <source>
        <strain evidence="1">E20ANME2</strain>
    </source>
</reference>
<proteinExistence type="predicted"/>
<evidence type="ECO:0000313" key="1">
    <source>
        <dbReference type="EMBL" id="PXF61867.1"/>
    </source>
</evidence>
<dbReference type="EMBL" id="PQXF01000002">
    <property type="protein sequence ID" value="PXF61867.1"/>
    <property type="molecule type" value="Genomic_DNA"/>
</dbReference>
<sequence length="237" mass="26882">MVTASNYQNSTKTIGINFMRRTSKTTEIQLLKNRVKHCTKCENLVKSRSRAVPGYGFTDANIFFVGLAPGRLGADSTGIPFTKDSSGRLFQLALSSSGISMEPNGLVQNENELRAYVTNLVKCNPKNDKGNNRYPSKLELDNCNEFLKHEMCLVHFDVIVPLGRLSTEIVLNQKCNKFISMHNRPVHANGSWCIPFIHPSFVARGSYPKNRYIEDFKSLNRWVRRHNDIKDDSSPRL</sequence>
<comment type="caution">
    <text evidence="1">The sequence shown here is derived from an EMBL/GenBank/DDBJ whole genome shotgun (WGS) entry which is preliminary data.</text>
</comment>